<keyword evidence="3" id="KW-1185">Reference proteome</keyword>
<gene>
    <name evidence="2" type="ORF">ACFSW6_18060</name>
</gene>
<comment type="caution">
    <text evidence="2">The sequence shown here is derived from an EMBL/GenBank/DDBJ whole genome shotgun (WGS) entry which is preliminary data.</text>
</comment>
<organism evidence="2 3">
    <name type="scientific">Comamonas terrae</name>
    <dbReference type="NCBI Taxonomy" id="673548"/>
    <lineage>
        <taxon>Bacteria</taxon>
        <taxon>Pseudomonadati</taxon>
        <taxon>Pseudomonadota</taxon>
        <taxon>Betaproteobacteria</taxon>
        <taxon>Burkholderiales</taxon>
        <taxon>Comamonadaceae</taxon>
        <taxon>Comamonas</taxon>
    </lineage>
</organism>
<sequence length="86" mass="9349">MNQVFADGGPVHPVRLPVPGEKHANDEPVPTELHTGISLRDYFAGLAMQGYLASFDPHGEPVEYATKIAEDAYALADAMLKVRESQ</sequence>
<accession>A0ABW5UUA6</accession>
<proteinExistence type="predicted"/>
<evidence type="ECO:0000256" key="1">
    <source>
        <dbReference type="SAM" id="MobiDB-lite"/>
    </source>
</evidence>
<protein>
    <submittedName>
        <fullName evidence="2">Uncharacterized protein</fullName>
    </submittedName>
</protein>
<evidence type="ECO:0000313" key="3">
    <source>
        <dbReference type="Proteomes" id="UP001597463"/>
    </source>
</evidence>
<reference evidence="3" key="1">
    <citation type="journal article" date="2019" name="Int. J. Syst. Evol. Microbiol.">
        <title>The Global Catalogue of Microorganisms (GCM) 10K type strain sequencing project: providing services to taxonomists for standard genome sequencing and annotation.</title>
        <authorList>
            <consortium name="The Broad Institute Genomics Platform"/>
            <consortium name="The Broad Institute Genome Sequencing Center for Infectious Disease"/>
            <person name="Wu L."/>
            <person name="Ma J."/>
        </authorList>
    </citation>
    <scope>NUCLEOTIDE SEQUENCE [LARGE SCALE GENOMIC DNA]</scope>
    <source>
        <strain evidence="3">TISTR 1906</strain>
    </source>
</reference>
<dbReference type="EMBL" id="JBHUMV010000008">
    <property type="protein sequence ID" value="MFD2755977.1"/>
    <property type="molecule type" value="Genomic_DNA"/>
</dbReference>
<dbReference type="Proteomes" id="UP001597463">
    <property type="component" value="Unassembled WGS sequence"/>
</dbReference>
<evidence type="ECO:0000313" key="2">
    <source>
        <dbReference type="EMBL" id="MFD2755977.1"/>
    </source>
</evidence>
<name>A0ABW5UUA6_9BURK</name>
<feature type="region of interest" description="Disordered" evidence="1">
    <location>
        <begin position="1"/>
        <end position="29"/>
    </location>
</feature>
<dbReference type="RefSeq" id="WP_066471247.1">
    <property type="nucleotide sequence ID" value="NZ_BCNT01000001.1"/>
</dbReference>